<evidence type="ECO:0000256" key="3">
    <source>
        <dbReference type="ARBA" id="ARBA00015991"/>
    </source>
</evidence>
<accession>A0A2T0LFJ7</accession>
<dbReference type="InterPro" id="IPR017968">
    <property type="entry name" value="Acylphosphatase_CS"/>
</dbReference>
<dbReference type="InterPro" id="IPR036046">
    <property type="entry name" value="Acylphosphatase-like_dom_sf"/>
</dbReference>
<protein>
    <recommendedName>
        <fullName evidence="3 5">Acylphosphatase</fullName>
        <ecNumber evidence="2 5">3.6.1.7</ecNumber>
    </recommendedName>
</protein>
<dbReference type="GO" id="GO:0003998">
    <property type="term" value="F:acylphosphatase activity"/>
    <property type="evidence" value="ECO:0007669"/>
    <property type="project" value="UniProtKB-EC"/>
</dbReference>
<evidence type="ECO:0000313" key="10">
    <source>
        <dbReference type="Proteomes" id="UP000237797"/>
    </source>
</evidence>
<dbReference type="OrthoDB" id="9808093at2"/>
<dbReference type="EMBL" id="PVNE01000009">
    <property type="protein sequence ID" value="PRX40981.1"/>
    <property type="molecule type" value="Genomic_DNA"/>
</dbReference>
<reference evidence="9 10" key="1">
    <citation type="submission" date="2018-03" db="EMBL/GenBank/DDBJ databases">
        <title>Genomic Encyclopedia of Archaeal and Bacterial Type Strains, Phase II (KMG-II): from individual species to whole genera.</title>
        <authorList>
            <person name="Goeker M."/>
        </authorList>
    </citation>
    <scope>NUCLEOTIDE SEQUENCE [LARGE SCALE GENOMIC DNA]</scope>
    <source>
        <strain evidence="9 10">DSM 44946</strain>
    </source>
</reference>
<comment type="caution">
    <text evidence="9">The sequence shown here is derived from an EMBL/GenBank/DDBJ whole genome shotgun (WGS) entry which is preliminary data.</text>
</comment>
<dbReference type="AlphaFoldDB" id="A0A2T0LFJ7"/>
<dbReference type="PROSITE" id="PS00151">
    <property type="entry name" value="ACYLPHOSPHATASE_2"/>
    <property type="match status" value="1"/>
</dbReference>
<feature type="active site" evidence="5">
    <location>
        <position position="36"/>
    </location>
</feature>
<proteinExistence type="inferred from homology"/>
<organism evidence="9 10">
    <name type="scientific">Planifilum fimeticola</name>
    <dbReference type="NCBI Taxonomy" id="201975"/>
    <lineage>
        <taxon>Bacteria</taxon>
        <taxon>Bacillati</taxon>
        <taxon>Bacillota</taxon>
        <taxon>Bacilli</taxon>
        <taxon>Bacillales</taxon>
        <taxon>Thermoactinomycetaceae</taxon>
        <taxon>Planifilum</taxon>
    </lineage>
</organism>
<evidence type="ECO:0000256" key="7">
    <source>
        <dbReference type="RuleBase" id="RU004168"/>
    </source>
</evidence>
<dbReference type="Proteomes" id="UP000237797">
    <property type="component" value="Unassembled WGS sequence"/>
</dbReference>
<evidence type="ECO:0000256" key="4">
    <source>
        <dbReference type="ARBA" id="ARBA00047645"/>
    </source>
</evidence>
<dbReference type="Pfam" id="PF00708">
    <property type="entry name" value="Acylphosphatase"/>
    <property type="match status" value="1"/>
</dbReference>
<feature type="active site" evidence="5">
    <location>
        <position position="18"/>
    </location>
</feature>
<evidence type="ECO:0000256" key="2">
    <source>
        <dbReference type="ARBA" id="ARBA00012150"/>
    </source>
</evidence>
<keyword evidence="10" id="KW-1185">Reference proteome</keyword>
<keyword evidence="5 6" id="KW-0378">Hydrolase</keyword>
<dbReference type="SUPFAM" id="SSF54975">
    <property type="entry name" value="Acylphosphatase/BLUF domain-like"/>
    <property type="match status" value="1"/>
</dbReference>
<evidence type="ECO:0000259" key="8">
    <source>
        <dbReference type="PROSITE" id="PS51160"/>
    </source>
</evidence>
<dbReference type="PANTHER" id="PTHR47268:SF4">
    <property type="entry name" value="ACYLPHOSPHATASE"/>
    <property type="match status" value="1"/>
</dbReference>
<sequence>MVRKRIVVHGKVQGVGFRYHVYQQALRIGIHGWVKNLPDGTVEIDAEGPSSRMKQFVEAVKRGSPASKVTHLDIRDEKPTGFQQFEIRY</sequence>
<comment type="similarity">
    <text evidence="1 7">Belongs to the acylphosphatase family.</text>
</comment>
<evidence type="ECO:0000256" key="5">
    <source>
        <dbReference type="PROSITE-ProRule" id="PRU00520"/>
    </source>
</evidence>
<evidence type="ECO:0000256" key="6">
    <source>
        <dbReference type="RuleBase" id="RU000553"/>
    </source>
</evidence>
<comment type="catalytic activity">
    <reaction evidence="4 5 6">
        <text>an acyl phosphate + H2O = a carboxylate + phosphate + H(+)</text>
        <dbReference type="Rhea" id="RHEA:14965"/>
        <dbReference type="ChEBI" id="CHEBI:15377"/>
        <dbReference type="ChEBI" id="CHEBI:15378"/>
        <dbReference type="ChEBI" id="CHEBI:29067"/>
        <dbReference type="ChEBI" id="CHEBI:43474"/>
        <dbReference type="ChEBI" id="CHEBI:59918"/>
        <dbReference type="EC" id="3.6.1.7"/>
    </reaction>
</comment>
<dbReference type="PROSITE" id="PS51160">
    <property type="entry name" value="ACYLPHOSPHATASE_3"/>
    <property type="match status" value="1"/>
</dbReference>
<dbReference type="PROSITE" id="PS00150">
    <property type="entry name" value="ACYLPHOSPHATASE_1"/>
    <property type="match status" value="1"/>
</dbReference>
<feature type="domain" description="Acylphosphatase-like" evidence="8">
    <location>
        <begin position="3"/>
        <end position="89"/>
    </location>
</feature>
<dbReference type="RefSeq" id="WP_106344863.1">
    <property type="nucleotide sequence ID" value="NZ_PVNE01000009.1"/>
</dbReference>
<dbReference type="PANTHER" id="PTHR47268">
    <property type="entry name" value="ACYLPHOSPHATASE"/>
    <property type="match status" value="1"/>
</dbReference>
<dbReference type="PRINTS" id="PR00112">
    <property type="entry name" value="ACYLPHPHTASE"/>
</dbReference>
<evidence type="ECO:0000313" key="9">
    <source>
        <dbReference type="EMBL" id="PRX40981.1"/>
    </source>
</evidence>
<dbReference type="Gene3D" id="3.30.70.100">
    <property type="match status" value="1"/>
</dbReference>
<evidence type="ECO:0000256" key="1">
    <source>
        <dbReference type="ARBA" id="ARBA00005614"/>
    </source>
</evidence>
<name>A0A2T0LFJ7_9BACL</name>
<dbReference type="EC" id="3.6.1.7" evidence="2 5"/>
<gene>
    <name evidence="9" type="ORF">CLV97_10932</name>
</gene>
<dbReference type="InterPro" id="IPR020456">
    <property type="entry name" value="Acylphosphatase"/>
</dbReference>
<dbReference type="InterPro" id="IPR001792">
    <property type="entry name" value="Acylphosphatase-like_dom"/>
</dbReference>